<accession>A0A562MBG2</accession>
<name>A0A562MBG2_9HYPH</name>
<dbReference type="InterPro" id="IPR003010">
    <property type="entry name" value="C-N_Hydrolase"/>
</dbReference>
<reference evidence="3 4" key="1">
    <citation type="journal article" date="2015" name="Stand. Genomic Sci.">
        <title>Genomic Encyclopedia of Bacterial and Archaeal Type Strains, Phase III: the genomes of soil and plant-associated and newly described type strains.</title>
        <authorList>
            <person name="Whitman W.B."/>
            <person name="Woyke T."/>
            <person name="Klenk H.P."/>
            <person name="Zhou Y."/>
            <person name="Lilburn T.G."/>
            <person name="Beck B.J."/>
            <person name="De Vos P."/>
            <person name="Vandamme P."/>
            <person name="Eisen J.A."/>
            <person name="Garrity G."/>
            <person name="Hugenholtz P."/>
            <person name="Kyrpides N.C."/>
        </authorList>
    </citation>
    <scope>NUCLEOTIDE SEQUENCE [LARGE SCALE GENOMIC DNA]</scope>
    <source>
        <strain evidence="3 4">CGMCC 1.2546</strain>
    </source>
</reference>
<dbReference type="SUPFAM" id="SSF56317">
    <property type="entry name" value="Carbon-nitrogen hydrolase"/>
    <property type="match status" value="1"/>
</dbReference>
<dbReference type="PANTHER" id="PTHR43674">
    <property type="entry name" value="NITRILASE C965.09-RELATED"/>
    <property type="match status" value="1"/>
</dbReference>
<dbReference type="Pfam" id="PF00795">
    <property type="entry name" value="CN_hydrolase"/>
    <property type="match status" value="1"/>
</dbReference>
<dbReference type="InterPro" id="IPR036526">
    <property type="entry name" value="C-N_Hydrolase_sf"/>
</dbReference>
<dbReference type="GO" id="GO:0016811">
    <property type="term" value="F:hydrolase activity, acting on carbon-nitrogen (but not peptide) bonds, in linear amides"/>
    <property type="evidence" value="ECO:0007669"/>
    <property type="project" value="TreeGrafter"/>
</dbReference>
<dbReference type="Gene3D" id="3.60.110.10">
    <property type="entry name" value="Carbon-nitrogen hydrolase"/>
    <property type="match status" value="1"/>
</dbReference>
<feature type="domain" description="CN hydrolase" evidence="2">
    <location>
        <begin position="5"/>
        <end position="246"/>
    </location>
</feature>
<keyword evidence="4" id="KW-1185">Reference proteome</keyword>
<evidence type="ECO:0000313" key="4">
    <source>
        <dbReference type="Proteomes" id="UP000317122"/>
    </source>
</evidence>
<sequence>MKSKLTIALAQLAPEVGNTETNLTRAIEAADKAKAAGADILMLPELHLQGYRADELFAELAETIPGPSTDRLGEVAKKHNLHIVMGMGRRSEGFPDLCYNSLCFLGPEGVIGWYDKIHLGTFHPYIEGVYFAPGRSAPVFDTRFGKVALQICYDASFPELTRLYAMRGAVLNLVISAGPSGDCEGWANTLRQRASENVMWTAYCNTVGKQKDFSFFGGSKIVNPFGQIVAEAKFDEEDFLVATIDLEQSFHTRRHWMTFRDVQPWLLSELAEASANAR</sequence>
<dbReference type="InterPro" id="IPR050345">
    <property type="entry name" value="Aliph_Amidase/BUP"/>
</dbReference>
<keyword evidence="1 3" id="KW-0378">Hydrolase</keyword>
<dbReference type="CDD" id="cd07197">
    <property type="entry name" value="nitrilase"/>
    <property type="match status" value="1"/>
</dbReference>
<protein>
    <submittedName>
        <fullName evidence="3">Putative amidohydrolase</fullName>
    </submittedName>
</protein>
<evidence type="ECO:0000259" key="2">
    <source>
        <dbReference type="PROSITE" id="PS50263"/>
    </source>
</evidence>
<dbReference type="PANTHER" id="PTHR43674:SF16">
    <property type="entry name" value="CARBON-NITROGEN FAMILY, PUTATIVE (AFU_ORTHOLOGUE AFUA_5G02350)-RELATED"/>
    <property type="match status" value="1"/>
</dbReference>
<evidence type="ECO:0000313" key="3">
    <source>
        <dbReference type="EMBL" id="TWI17275.1"/>
    </source>
</evidence>
<dbReference type="Proteomes" id="UP000317122">
    <property type="component" value="Unassembled WGS sequence"/>
</dbReference>
<dbReference type="OrthoDB" id="9811121at2"/>
<dbReference type="PROSITE" id="PS50263">
    <property type="entry name" value="CN_HYDROLASE"/>
    <property type="match status" value="1"/>
</dbReference>
<dbReference type="EMBL" id="VLKT01000109">
    <property type="protein sequence ID" value="TWI17275.1"/>
    <property type="molecule type" value="Genomic_DNA"/>
</dbReference>
<comment type="caution">
    <text evidence="3">The sequence shown here is derived from an EMBL/GenBank/DDBJ whole genome shotgun (WGS) entry which is preliminary data.</text>
</comment>
<proteinExistence type="predicted"/>
<gene>
    <name evidence="3" type="ORF">IQ26_07554</name>
</gene>
<organism evidence="3 4">
    <name type="scientific">Mesorhizobium tianshanense</name>
    <dbReference type="NCBI Taxonomy" id="39844"/>
    <lineage>
        <taxon>Bacteria</taxon>
        <taxon>Pseudomonadati</taxon>
        <taxon>Pseudomonadota</taxon>
        <taxon>Alphaproteobacteria</taxon>
        <taxon>Hyphomicrobiales</taxon>
        <taxon>Phyllobacteriaceae</taxon>
        <taxon>Mesorhizobium</taxon>
    </lineage>
</organism>
<evidence type="ECO:0000256" key="1">
    <source>
        <dbReference type="ARBA" id="ARBA00022801"/>
    </source>
</evidence>
<dbReference type="RefSeq" id="WP_145723438.1">
    <property type="nucleotide sequence ID" value="NZ_BSPF01000019.1"/>
</dbReference>
<dbReference type="AlphaFoldDB" id="A0A562MBG2"/>